<feature type="transmembrane region" description="Helical" evidence="1">
    <location>
        <begin position="59"/>
        <end position="77"/>
    </location>
</feature>
<organism evidence="2">
    <name type="scientific">Xenopsylla cheopis</name>
    <name type="common">Oriental rat flea</name>
    <name type="synonym">Pulex cheopis</name>
    <dbReference type="NCBI Taxonomy" id="163159"/>
    <lineage>
        <taxon>Eukaryota</taxon>
        <taxon>Metazoa</taxon>
        <taxon>Ecdysozoa</taxon>
        <taxon>Arthropoda</taxon>
        <taxon>Hexapoda</taxon>
        <taxon>Insecta</taxon>
        <taxon>Pterygota</taxon>
        <taxon>Neoptera</taxon>
        <taxon>Endopterygota</taxon>
        <taxon>Siphonaptera</taxon>
        <taxon>Pulicidae</taxon>
        <taxon>Xenopsyllinae</taxon>
        <taxon>Xenopsylla</taxon>
    </lineage>
</organism>
<evidence type="ECO:0000313" key="2">
    <source>
        <dbReference type="EMBL" id="NOV51497.1"/>
    </source>
</evidence>
<sequence length="79" mass="8930">MLSKAFSRSINTAPVFLCLLKLIMVSSMILQSGWSVECRSRNPYWQCGMMLCSVRCPLILVRITFSIVLLIVFRSVTGL</sequence>
<dbReference type="AlphaFoldDB" id="A0A6M2E3F4"/>
<proteinExistence type="predicted"/>
<keyword evidence="1" id="KW-0472">Membrane</keyword>
<evidence type="ECO:0000256" key="1">
    <source>
        <dbReference type="SAM" id="Phobius"/>
    </source>
</evidence>
<keyword evidence="1" id="KW-0812">Transmembrane</keyword>
<name>A0A6M2E3F4_XENCH</name>
<accession>A0A6M2E3F4</accession>
<protein>
    <submittedName>
        <fullName evidence="2">Putative product</fullName>
    </submittedName>
</protein>
<dbReference type="EMBL" id="GIIL01007771">
    <property type="protein sequence ID" value="NOV51497.1"/>
    <property type="molecule type" value="Transcribed_RNA"/>
</dbReference>
<keyword evidence="1" id="KW-1133">Transmembrane helix</keyword>
<reference evidence="2" key="1">
    <citation type="submission" date="2020-03" db="EMBL/GenBank/DDBJ databases">
        <title>Transcriptomic Profiling of the Digestive Tract of the Rat Flea, Xenopsylla cheopis, Following Blood Feeding and Infection with Yersinia pestis.</title>
        <authorList>
            <person name="Bland D.M."/>
            <person name="Martens C.A."/>
            <person name="Virtaneva K."/>
            <person name="Kanakabandi K."/>
            <person name="Long D."/>
            <person name="Rosenke R."/>
            <person name="Saturday G.A."/>
            <person name="Hoyt F.H."/>
            <person name="Bruno D.P."/>
            <person name="Ribeiro J.M.C."/>
            <person name="Hinnebusch J."/>
        </authorList>
    </citation>
    <scope>NUCLEOTIDE SEQUENCE</scope>
</reference>